<dbReference type="KEGG" id="clup:CLUP02_12877"/>
<dbReference type="AlphaFoldDB" id="A0A9Q8T1A2"/>
<dbReference type="RefSeq" id="XP_049148982.1">
    <property type="nucleotide sequence ID" value="XM_049291836.1"/>
</dbReference>
<proteinExistence type="predicted"/>
<dbReference type="GeneID" id="73346846"/>
<organism evidence="1 2">
    <name type="scientific">Colletotrichum lupini</name>
    <dbReference type="NCBI Taxonomy" id="145971"/>
    <lineage>
        <taxon>Eukaryota</taxon>
        <taxon>Fungi</taxon>
        <taxon>Dikarya</taxon>
        <taxon>Ascomycota</taxon>
        <taxon>Pezizomycotina</taxon>
        <taxon>Sordariomycetes</taxon>
        <taxon>Hypocreomycetidae</taxon>
        <taxon>Glomerellales</taxon>
        <taxon>Glomerellaceae</taxon>
        <taxon>Colletotrichum</taxon>
        <taxon>Colletotrichum acutatum species complex</taxon>
    </lineage>
</organism>
<accession>A0A9Q8T1A2</accession>
<evidence type="ECO:0000313" key="1">
    <source>
        <dbReference type="EMBL" id="UQC87373.1"/>
    </source>
</evidence>
<sequence>MGISKPSTGSPGPLLSPGDTNTNLWYHSIATFTTTSNNTMRNLAFLLLASNAHAIPTALWTRTDKWEQTTCSDANVTDAKVLANVRWASADTNTSWKEAVAAWQVYKPGTTSAQLKFPAFISDFYGGPEGWDCQDPVNTPCSTTVQCADTKHPAGFLLLNSFSKLHDVYQKYHEALQDAQLSISAAMGDFTSTFAPQLKADDQSTLIKTILDVMAFGIGMASAGLWNIVIKDAAIFAGNNFGFAKDTFNSAISASFALGKDNTESAKDSASVQNDLTSAMGALFDVWKKTQEDYLSEIFSGSNSTTIGMLESFIRDGMMNTLPVDINLSGMVNVVETIMFGQMIPIAWQVAPAAYTPFVLKTGDACSNTMPNTLNPYMTQETHDKAGVCWNGNQFYVLTVGTYRVDVQADTPGLPDSDPPFQLMAGATHDVLDGKNWGGITLEDIVISSYGGYLSNGNRNGYTVSLDDSAGGVDQLMWTGGVQTPGFFSLPVCTSLWNTLMNIAGSQVGKDNYPCGVVVEKTYPAT</sequence>
<dbReference type="Proteomes" id="UP000830671">
    <property type="component" value="Chromosome 6"/>
</dbReference>
<name>A0A9Q8T1A2_9PEZI</name>
<evidence type="ECO:0000313" key="2">
    <source>
        <dbReference type="Proteomes" id="UP000830671"/>
    </source>
</evidence>
<dbReference type="EMBL" id="CP019478">
    <property type="protein sequence ID" value="UQC87373.1"/>
    <property type="molecule type" value="Genomic_DNA"/>
</dbReference>
<protein>
    <submittedName>
        <fullName evidence="1">Uncharacterized protein</fullName>
    </submittedName>
</protein>
<gene>
    <name evidence="1" type="ORF">CLUP02_12877</name>
</gene>
<reference evidence="1" key="1">
    <citation type="journal article" date="2021" name="Mol. Plant Microbe Interact.">
        <title>Complete Genome Sequence of the Plant-Pathogenic Fungus Colletotrichum lupini.</title>
        <authorList>
            <person name="Baroncelli R."/>
            <person name="Pensec F."/>
            <person name="Da Lio D."/>
            <person name="Boufleur T."/>
            <person name="Vicente I."/>
            <person name="Sarrocco S."/>
            <person name="Picot A."/>
            <person name="Baraldi E."/>
            <person name="Sukno S."/>
            <person name="Thon M."/>
            <person name="Le Floch G."/>
        </authorList>
    </citation>
    <scope>NUCLEOTIDE SEQUENCE</scope>
    <source>
        <strain evidence="1">IMI 504893</strain>
    </source>
</reference>
<keyword evidence="2" id="KW-1185">Reference proteome</keyword>